<comment type="caution">
    <text evidence="5">The sequence shown here is derived from an EMBL/GenBank/DDBJ whole genome shotgun (WGS) entry which is preliminary data.</text>
</comment>
<keyword evidence="1" id="KW-0813">Transport</keyword>
<keyword evidence="3 5" id="KW-0067">ATP-binding</keyword>
<dbReference type="GO" id="GO:0016887">
    <property type="term" value="F:ATP hydrolysis activity"/>
    <property type="evidence" value="ECO:0007669"/>
    <property type="project" value="InterPro"/>
</dbReference>
<dbReference type="InterPro" id="IPR017871">
    <property type="entry name" value="ABC_transporter-like_CS"/>
</dbReference>
<dbReference type="CDD" id="cd03293">
    <property type="entry name" value="ABC_NrtD_SsuB_transporters"/>
    <property type="match status" value="1"/>
</dbReference>
<dbReference type="InterPro" id="IPR003439">
    <property type="entry name" value="ABC_transporter-like_ATP-bd"/>
</dbReference>
<evidence type="ECO:0000256" key="3">
    <source>
        <dbReference type="ARBA" id="ARBA00022840"/>
    </source>
</evidence>
<dbReference type="EMBL" id="SRJD01000002">
    <property type="protein sequence ID" value="TGB00007.1"/>
    <property type="molecule type" value="Genomic_DNA"/>
</dbReference>
<dbReference type="Proteomes" id="UP000298347">
    <property type="component" value="Unassembled WGS sequence"/>
</dbReference>
<sequence length="269" mass="29718">MGADNRESLVISDVTKVFGDGKKSVQALDTINLTIKNKEFVSILGASGCGKSTLLRIVGGLEKPTTGFVSLGGQKVTGPGPDRGMVFQSYTLFPWLSVKKNIEFGLKQKGVASAKRSQIANDYIEIVGLKGFEDVYPKALSGGMKQRVAIARALANDPEVLLLDEPFGALDMQTRGLMQELLLQVWQQSQKTVVLVTHDIDEAIFMADRVVVMKSRPGEIKEIIDVDLPRPRDYRVRTSPLFLEYKARAVDLVRNESMKELDMDKLTTL</sequence>
<evidence type="ECO:0000259" key="4">
    <source>
        <dbReference type="PROSITE" id="PS50893"/>
    </source>
</evidence>
<feature type="domain" description="ABC transporter" evidence="4">
    <location>
        <begin position="9"/>
        <end position="240"/>
    </location>
</feature>
<proteinExistence type="predicted"/>
<dbReference type="InterPro" id="IPR050166">
    <property type="entry name" value="ABC_transporter_ATP-bind"/>
</dbReference>
<dbReference type="PROSITE" id="PS50893">
    <property type="entry name" value="ABC_TRANSPORTER_2"/>
    <property type="match status" value="1"/>
</dbReference>
<dbReference type="PROSITE" id="PS00211">
    <property type="entry name" value="ABC_TRANSPORTER_1"/>
    <property type="match status" value="1"/>
</dbReference>
<dbReference type="AlphaFoldDB" id="A0A4Z0GSW1"/>
<dbReference type="PANTHER" id="PTHR42788">
    <property type="entry name" value="TAURINE IMPORT ATP-BINDING PROTEIN-RELATED"/>
    <property type="match status" value="1"/>
</dbReference>
<dbReference type="Pfam" id="PF00005">
    <property type="entry name" value="ABC_tran"/>
    <property type="match status" value="1"/>
</dbReference>
<dbReference type="SUPFAM" id="SSF52540">
    <property type="entry name" value="P-loop containing nucleoside triphosphate hydrolases"/>
    <property type="match status" value="1"/>
</dbReference>
<dbReference type="OrthoDB" id="9802264at2"/>
<dbReference type="SMART" id="SM00382">
    <property type="entry name" value="AAA"/>
    <property type="match status" value="1"/>
</dbReference>
<name>A0A4Z0GSW1_9BACL</name>
<evidence type="ECO:0000313" key="5">
    <source>
        <dbReference type="EMBL" id="TGB00007.1"/>
    </source>
</evidence>
<dbReference type="Gene3D" id="3.40.50.300">
    <property type="entry name" value="P-loop containing nucleotide triphosphate hydrolases"/>
    <property type="match status" value="1"/>
</dbReference>
<protein>
    <submittedName>
        <fullName evidence="5">ABC transporter ATP-binding protein</fullName>
    </submittedName>
</protein>
<reference evidence="5 6" key="1">
    <citation type="journal article" date="2015" name="Int. J. Syst. Evol. Microbiol.">
        <title>Sporolactobacillus shoreae sp. nov. and Sporolactobacillus spathodeae sp. nov., two spore-forming lactic acid bacteria isolated from tree barks in Thailand.</title>
        <authorList>
            <person name="Thamacharoensuk T."/>
            <person name="Kitahara M."/>
            <person name="Ohkuma M."/>
            <person name="Thongchul N."/>
            <person name="Tanasupawat S."/>
        </authorList>
    </citation>
    <scope>NUCLEOTIDE SEQUENCE [LARGE SCALE GENOMIC DNA]</scope>
    <source>
        <strain evidence="5 6">BK92</strain>
    </source>
</reference>
<keyword evidence="2" id="KW-0547">Nucleotide-binding</keyword>
<keyword evidence="6" id="KW-1185">Reference proteome</keyword>
<evidence type="ECO:0000256" key="1">
    <source>
        <dbReference type="ARBA" id="ARBA00022448"/>
    </source>
</evidence>
<accession>A0A4Z0GSW1</accession>
<dbReference type="GO" id="GO:0005524">
    <property type="term" value="F:ATP binding"/>
    <property type="evidence" value="ECO:0007669"/>
    <property type="project" value="UniProtKB-KW"/>
</dbReference>
<gene>
    <name evidence="5" type="ORF">E4665_02320</name>
</gene>
<evidence type="ECO:0000313" key="6">
    <source>
        <dbReference type="Proteomes" id="UP000298347"/>
    </source>
</evidence>
<dbReference type="InterPro" id="IPR003593">
    <property type="entry name" value="AAA+_ATPase"/>
</dbReference>
<dbReference type="InterPro" id="IPR027417">
    <property type="entry name" value="P-loop_NTPase"/>
</dbReference>
<organism evidence="5 6">
    <name type="scientific">Sporolactobacillus shoreae</name>
    <dbReference type="NCBI Taxonomy" id="1465501"/>
    <lineage>
        <taxon>Bacteria</taxon>
        <taxon>Bacillati</taxon>
        <taxon>Bacillota</taxon>
        <taxon>Bacilli</taxon>
        <taxon>Bacillales</taxon>
        <taxon>Sporolactobacillaceae</taxon>
        <taxon>Sporolactobacillus</taxon>
    </lineage>
</organism>
<dbReference type="PANTHER" id="PTHR42788:SF13">
    <property type="entry name" value="ALIPHATIC SULFONATES IMPORT ATP-BINDING PROTEIN SSUB"/>
    <property type="match status" value="1"/>
</dbReference>
<evidence type="ECO:0000256" key="2">
    <source>
        <dbReference type="ARBA" id="ARBA00022741"/>
    </source>
</evidence>